<dbReference type="AlphaFoldDB" id="A0A5C8F9I7"/>
<gene>
    <name evidence="1" type="ORF">EPJ70_01625</name>
</gene>
<evidence type="ECO:0000313" key="2">
    <source>
        <dbReference type="Proteomes" id="UP000324574"/>
    </source>
</evidence>
<name>A0A5C8F9I7_9SPIR</name>
<dbReference type="Pfam" id="PF14567">
    <property type="entry name" value="SUKH_5"/>
    <property type="match status" value="1"/>
</dbReference>
<protein>
    <recommendedName>
        <fullName evidence="3">SMI1/KNR4 family protein</fullName>
    </recommendedName>
</protein>
<reference evidence="1 2" key="1">
    <citation type="journal article" date="1992" name="Lakartidningen">
        <title>[Penicillin V and not amoxicillin is the first choice preparation in acute otitis].</title>
        <authorList>
            <person name="Kamme C."/>
            <person name="Lundgren K."/>
            <person name="Prellner K."/>
        </authorList>
    </citation>
    <scope>NUCLEOTIDE SEQUENCE [LARGE SCALE GENOMIC DNA]</scope>
    <source>
        <strain evidence="1 2">PC3714II</strain>
    </source>
</reference>
<organism evidence="1 2">
    <name type="scientific">Brachyspira aalborgi</name>
    <dbReference type="NCBI Taxonomy" id="29522"/>
    <lineage>
        <taxon>Bacteria</taxon>
        <taxon>Pseudomonadati</taxon>
        <taxon>Spirochaetota</taxon>
        <taxon>Spirochaetia</taxon>
        <taxon>Brachyspirales</taxon>
        <taxon>Brachyspiraceae</taxon>
        <taxon>Brachyspira</taxon>
    </lineage>
</organism>
<dbReference type="EMBL" id="SAYG01000003">
    <property type="protein sequence ID" value="TXJ46423.1"/>
    <property type="molecule type" value="Genomic_DNA"/>
</dbReference>
<evidence type="ECO:0000313" key="1">
    <source>
        <dbReference type="EMBL" id="TXJ46423.1"/>
    </source>
</evidence>
<comment type="caution">
    <text evidence="1">The sequence shown here is derived from an EMBL/GenBank/DDBJ whole genome shotgun (WGS) entry which is preliminary data.</text>
</comment>
<accession>A0A5C8F9I7</accession>
<proteinExistence type="predicted"/>
<sequence length="135" mass="16282">MDIKEFVEKNNLEKCKNLIKVEQLNNIEKEIKIKFGNELKKYILEYGYLAYEYIELYGINSKQGIESDMVKQTLYLHKYFPKTINYIAVENLGDGNYYIVDNKDNIYKYISEEDKIVDMQLKLFKYIMNRFNEIL</sequence>
<dbReference type="SUPFAM" id="SSF160631">
    <property type="entry name" value="SMI1/KNR4-like"/>
    <property type="match status" value="1"/>
</dbReference>
<dbReference type="Proteomes" id="UP000324574">
    <property type="component" value="Unassembled WGS sequence"/>
</dbReference>
<dbReference type="Gene3D" id="3.40.1580.10">
    <property type="entry name" value="SMI1/KNR4-like"/>
    <property type="match status" value="1"/>
</dbReference>
<dbReference type="RefSeq" id="WP_147525782.1">
    <property type="nucleotide sequence ID" value="NZ_SAYG01000003.1"/>
</dbReference>
<evidence type="ECO:0008006" key="3">
    <source>
        <dbReference type="Google" id="ProtNLM"/>
    </source>
</evidence>
<dbReference type="InterPro" id="IPR037883">
    <property type="entry name" value="Knr4/Smi1-like_sf"/>
</dbReference>